<dbReference type="Proteomes" id="UP000178953">
    <property type="component" value="Unassembled WGS sequence"/>
</dbReference>
<evidence type="ECO:0000313" key="1">
    <source>
        <dbReference type="EMBL" id="OFJ55681.1"/>
    </source>
</evidence>
<evidence type="ECO:0008006" key="3">
    <source>
        <dbReference type="Google" id="ProtNLM"/>
    </source>
</evidence>
<reference evidence="1 2" key="1">
    <citation type="submission" date="2016-09" db="EMBL/GenBank/DDBJ databases">
        <title>genome sequence of Mycobacterium sp. 739 SCH.</title>
        <authorList>
            <person name="Greninger A.L."/>
            <person name="Qin X."/>
            <person name="Jerome K."/>
            <person name="Vora S."/>
            <person name="Quinn K."/>
        </authorList>
    </citation>
    <scope>NUCLEOTIDE SEQUENCE [LARGE SCALE GENOMIC DNA]</scope>
    <source>
        <strain evidence="1 2">SCH</strain>
    </source>
</reference>
<dbReference type="RefSeq" id="WP_070351107.1">
    <property type="nucleotide sequence ID" value="NZ_CP043474.1"/>
</dbReference>
<proteinExistence type="predicted"/>
<evidence type="ECO:0000313" key="2">
    <source>
        <dbReference type="Proteomes" id="UP000178953"/>
    </source>
</evidence>
<protein>
    <recommendedName>
        <fullName evidence="3">Asp23/Gls24 family envelope stress response protein</fullName>
    </recommendedName>
</protein>
<gene>
    <name evidence="1" type="ORF">BEL07_00240</name>
</gene>
<dbReference type="AlphaFoldDB" id="A0A1E8QBJ9"/>
<dbReference type="EMBL" id="MCHX01000001">
    <property type="protein sequence ID" value="OFJ55681.1"/>
    <property type="molecule type" value="Genomic_DNA"/>
</dbReference>
<comment type="caution">
    <text evidence="1">The sequence shown here is derived from an EMBL/GenBank/DDBJ whole genome shotgun (WGS) entry which is preliminary data.</text>
</comment>
<name>A0A1E8QBJ9_9MYCO</name>
<organism evidence="1 2">
    <name type="scientific">Mycolicibacterium grossiae</name>
    <dbReference type="NCBI Taxonomy" id="1552759"/>
    <lineage>
        <taxon>Bacteria</taxon>
        <taxon>Bacillati</taxon>
        <taxon>Actinomycetota</taxon>
        <taxon>Actinomycetes</taxon>
        <taxon>Mycobacteriales</taxon>
        <taxon>Mycobacteriaceae</taxon>
        <taxon>Mycolicibacterium</taxon>
    </lineage>
</organism>
<accession>A0A1E8QBJ9</accession>
<keyword evidence="2" id="KW-1185">Reference proteome</keyword>
<dbReference type="OrthoDB" id="4623402at2"/>
<sequence>MAIGDYEIIGRAATLLRAVPEPGWQAIERGVLAAVRATPRGGWPLDVVDPAPGSAPGVLRVTDLVLTHLLSVALRGERDVVVLDVAAHGEDGVLQEVSLEVSCRYLADVAGVAQRLRARCAAVVADVLGRDDEVPIGVTVTDVHR</sequence>